<feature type="region of interest" description="Disordered" evidence="1">
    <location>
        <begin position="67"/>
        <end position="189"/>
    </location>
</feature>
<protein>
    <recommendedName>
        <fullName evidence="4">Ubiquitin-like protease family profile domain-containing protein</fullName>
    </recommendedName>
</protein>
<name>A0A4S8LCN4_DENBC</name>
<evidence type="ECO:0000313" key="2">
    <source>
        <dbReference type="EMBL" id="THU86686.1"/>
    </source>
</evidence>
<organism evidence="2 3">
    <name type="scientific">Dendrothele bispora (strain CBS 962.96)</name>
    <dbReference type="NCBI Taxonomy" id="1314807"/>
    <lineage>
        <taxon>Eukaryota</taxon>
        <taxon>Fungi</taxon>
        <taxon>Dikarya</taxon>
        <taxon>Basidiomycota</taxon>
        <taxon>Agaricomycotina</taxon>
        <taxon>Agaricomycetes</taxon>
        <taxon>Agaricomycetidae</taxon>
        <taxon>Agaricales</taxon>
        <taxon>Agaricales incertae sedis</taxon>
        <taxon>Dendrothele</taxon>
    </lineage>
</organism>
<dbReference type="AlphaFoldDB" id="A0A4S8LCN4"/>
<reference evidence="2 3" key="1">
    <citation type="journal article" date="2019" name="Nat. Ecol. Evol.">
        <title>Megaphylogeny resolves global patterns of mushroom evolution.</title>
        <authorList>
            <person name="Varga T."/>
            <person name="Krizsan K."/>
            <person name="Foldi C."/>
            <person name="Dima B."/>
            <person name="Sanchez-Garcia M."/>
            <person name="Sanchez-Ramirez S."/>
            <person name="Szollosi G.J."/>
            <person name="Szarkandi J.G."/>
            <person name="Papp V."/>
            <person name="Albert L."/>
            <person name="Andreopoulos W."/>
            <person name="Angelini C."/>
            <person name="Antonin V."/>
            <person name="Barry K.W."/>
            <person name="Bougher N.L."/>
            <person name="Buchanan P."/>
            <person name="Buyck B."/>
            <person name="Bense V."/>
            <person name="Catcheside P."/>
            <person name="Chovatia M."/>
            <person name="Cooper J."/>
            <person name="Damon W."/>
            <person name="Desjardin D."/>
            <person name="Finy P."/>
            <person name="Geml J."/>
            <person name="Haridas S."/>
            <person name="Hughes K."/>
            <person name="Justo A."/>
            <person name="Karasinski D."/>
            <person name="Kautmanova I."/>
            <person name="Kiss B."/>
            <person name="Kocsube S."/>
            <person name="Kotiranta H."/>
            <person name="LaButti K.M."/>
            <person name="Lechner B.E."/>
            <person name="Liimatainen K."/>
            <person name="Lipzen A."/>
            <person name="Lukacs Z."/>
            <person name="Mihaltcheva S."/>
            <person name="Morgado L.N."/>
            <person name="Niskanen T."/>
            <person name="Noordeloos M.E."/>
            <person name="Ohm R.A."/>
            <person name="Ortiz-Santana B."/>
            <person name="Ovrebo C."/>
            <person name="Racz N."/>
            <person name="Riley R."/>
            <person name="Savchenko A."/>
            <person name="Shiryaev A."/>
            <person name="Soop K."/>
            <person name="Spirin V."/>
            <person name="Szebenyi C."/>
            <person name="Tomsovsky M."/>
            <person name="Tulloss R.E."/>
            <person name="Uehling J."/>
            <person name="Grigoriev I.V."/>
            <person name="Vagvolgyi C."/>
            <person name="Papp T."/>
            <person name="Martin F.M."/>
            <person name="Miettinen O."/>
            <person name="Hibbett D.S."/>
            <person name="Nagy L.G."/>
        </authorList>
    </citation>
    <scope>NUCLEOTIDE SEQUENCE [LARGE SCALE GENOMIC DNA]</scope>
    <source>
        <strain evidence="2 3">CBS 962.96</strain>
    </source>
</reference>
<proteinExistence type="predicted"/>
<evidence type="ECO:0000256" key="1">
    <source>
        <dbReference type="SAM" id="MobiDB-lite"/>
    </source>
</evidence>
<sequence length="263" mass="29659">MHTWQSFSVNQLPITEQNDSFSCGAFAFNAVEAYVRPFEVELLRSREAACLRLQMVTKVIDICKRMGTDDSASSSSEPSEVSDLEFEDNTLSSPSRKQSIAHPSAPTPNPSPKKHKHPHDSLAKISLPPLKLSPALESSGSEYEDTHNSSDSELPSSPSSSCLTSLTSPKQPPPADVENAEPRTMKQGSLDMFMKKMTPAQLEEQRKRGFEELQNVGMREEMKKENDKMVKKIRERELVAKRQKEWRDRQREKKRAAGEPTDR</sequence>
<dbReference type="EMBL" id="ML179485">
    <property type="protein sequence ID" value="THU86686.1"/>
    <property type="molecule type" value="Genomic_DNA"/>
</dbReference>
<feature type="region of interest" description="Disordered" evidence="1">
    <location>
        <begin position="240"/>
        <end position="263"/>
    </location>
</feature>
<evidence type="ECO:0008006" key="4">
    <source>
        <dbReference type="Google" id="ProtNLM"/>
    </source>
</evidence>
<keyword evidence="3" id="KW-1185">Reference proteome</keyword>
<accession>A0A4S8LCN4</accession>
<feature type="compositionally biased region" description="Low complexity" evidence="1">
    <location>
        <begin position="151"/>
        <end position="169"/>
    </location>
</feature>
<dbReference type="Proteomes" id="UP000297245">
    <property type="component" value="Unassembled WGS sequence"/>
</dbReference>
<feature type="compositionally biased region" description="Low complexity" evidence="1">
    <location>
        <begin position="69"/>
        <end position="79"/>
    </location>
</feature>
<gene>
    <name evidence="2" type="ORF">K435DRAFT_804906</name>
</gene>
<evidence type="ECO:0000313" key="3">
    <source>
        <dbReference type="Proteomes" id="UP000297245"/>
    </source>
</evidence>
<feature type="compositionally biased region" description="Polar residues" evidence="1">
    <location>
        <begin position="89"/>
        <end position="98"/>
    </location>
</feature>